<evidence type="ECO:0000256" key="6">
    <source>
        <dbReference type="HAMAP-Rule" id="MF_00065"/>
    </source>
</evidence>
<dbReference type="NCBIfam" id="TIGR00455">
    <property type="entry name" value="apsK"/>
    <property type="match status" value="1"/>
</dbReference>
<reference evidence="9 10" key="1">
    <citation type="submission" date="2019-03" db="EMBL/GenBank/DDBJ databases">
        <title>Paraburkholderia sp. 7MH5, isolated from subtropical forest soil.</title>
        <authorList>
            <person name="Gao Z.-H."/>
            <person name="Qiu L.-H."/>
        </authorList>
    </citation>
    <scope>NUCLEOTIDE SEQUENCE [LARGE SCALE GENOMIC DNA]</scope>
    <source>
        <strain evidence="9 10">7MH5</strain>
    </source>
</reference>
<comment type="similarity">
    <text evidence="6 7">Belongs to the APS kinase family.</text>
</comment>
<dbReference type="InterPro" id="IPR059117">
    <property type="entry name" value="APS_kinase_dom"/>
</dbReference>
<dbReference type="Pfam" id="PF01583">
    <property type="entry name" value="APS_kinase"/>
    <property type="match status" value="1"/>
</dbReference>
<protein>
    <recommendedName>
        <fullName evidence="2 6">Adenylyl-sulfate kinase</fullName>
        <ecNumber evidence="2 6">2.7.1.25</ecNumber>
    </recommendedName>
    <alternativeName>
        <fullName evidence="6">APS kinase</fullName>
    </alternativeName>
    <alternativeName>
        <fullName evidence="6">ATP adenosine-5'-phosphosulfate 3'-phosphotransferase</fullName>
    </alternativeName>
    <alternativeName>
        <fullName evidence="6">Adenosine-5'-phosphosulfate kinase</fullName>
    </alternativeName>
</protein>
<comment type="pathway">
    <text evidence="6 7">Sulfur metabolism; hydrogen sulfide biosynthesis; sulfite from sulfate: step 2/3.</text>
</comment>
<dbReference type="GO" id="GO:0005737">
    <property type="term" value="C:cytoplasm"/>
    <property type="evidence" value="ECO:0007669"/>
    <property type="project" value="TreeGrafter"/>
</dbReference>
<dbReference type="CDD" id="cd02027">
    <property type="entry name" value="APSK"/>
    <property type="match status" value="1"/>
</dbReference>
<dbReference type="RefSeq" id="WP_134750068.1">
    <property type="nucleotide sequence ID" value="NZ_CP038148.1"/>
</dbReference>
<dbReference type="KEGG" id="ppai:E1956_15005"/>
<dbReference type="EMBL" id="CP038148">
    <property type="protein sequence ID" value="QBQ98347.1"/>
    <property type="molecule type" value="Genomic_DNA"/>
</dbReference>
<organism evidence="9 10">
    <name type="scientific">Paraburkholderia pallida</name>
    <dbReference type="NCBI Taxonomy" id="2547399"/>
    <lineage>
        <taxon>Bacteria</taxon>
        <taxon>Pseudomonadati</taxon>
        <taxon>Pseudomonadota</taxon>
        <taxon>Betaproteobacteria</taxon>
        <taxon>Burkholderiales</taxon>
        <taxon>Burkholderiaceae</taxon>
        <taxon>Paraburkholderia</taxon>
    </lineage>
</organism>
<keyword evidence="6" id="KW-0597">Phosphoprotein</keyword>
<evidence type="ECO:0000256" key="7">
    <source>
        <dbReference type="RuleBase" id="RU004347"/>
    </source>
</evidence>
<comment type="catalytic activity">
    <reaction evidence="1 6 7">
        <text>adenosine 5'-phosphosulfate + ATP = 3'-phosphoadenylyl sulfate + ADP + H(+)</text>
        <dbReference type="Rhea" id="RHEA:24152"/>
        <dbReference type="ChEBI" id="CHEBI:15378"/>
        <dbReference type="ChEBI" id="CHEBI:30616"/>
        <dbReference type="ChEBI" id="CHEBI:58243"/>
        <dbReference type="ChEBI" id="CHEBI:58339"/>
        <dbReference type="ChEBI" id="CHEBI:456216"/>
        <dbReference type="EC" id="2.7.1.25"/>
    </reaction>
</comment>
<dbReference type="Gene3D" id="3.40.50.300">
    <property type="entry name" value="P-loop containing nucleotide triphosphate hydrolases"/>
    <property type="match status" value="1"/>
</dbReference>
<dbReference type="GO" id="GO:0004781">
    <property type="term" value="F:sulfate adenylyltransferase (ATP) activity"/>
    <property type="evidence" value="ECO:0007669"/>
    <property type="project" value="TreeGrafter"/>
</dbReference>
<dbReference type="GO" id="GO:0070814">
    <property type="term" value="P:hydrogen sulfide biosynthetic process"/>
    <property type="evidence" value="ECO:0007669"/>
    <property type="project" value="UniProtKB-UniRule"/>
</dbReference>
<evidence type="ECO:0000256" key="1">
    <source>
        <dbReference type="ARBA" id="ARBA00001823"/>
    </source>
</evidence>
<dbReference type="OrthoDB" id="9804504at2"/>
<keyword evidence="6 7" id="KW-0418">Kinase</keyword>
<feature type="binding site" evidence="6">
    <location>
        <begin position="15"/>
        <end position="22"/>
    </location>
    <ligand>
        <name>ATP</name>
        <dbReference type="ChEBI" id="CHEBI:30616"/>
    </ligand>
</feature>
<dbReference type="GO" id="GO:0010134">
    <property type="term" value="P:sulfate assimilation via adenylyl sulfate reduction"/>
    <property type="evidence" value="ECO:0007669"/>
    <property type="project" value="TreeGrafter"/>
</dbReference>
<keyword evidence="5 6" id="KW-0067">ATP-binding</keyword>
<evidence type="ECO:0000313" key="9">
    <source>
        <dbReference type="EMBL" id="QBQ98347.1"/>
    </source>
</evidence>
<keyword evidence="10" id="KW-1185">Reference proteome</keyword>
<dbReference type="InterPro" id="IPR027417">
    <property type="entry name" value="P-loop_NTPase"/>
</dbReference>
<sequence>METEKSAGVVVWLTGMSGAGKSTIAHALVDRLQTFALRATMLDGDVLRSGLNSDLGFSEAERTENLRRVAHVAALFCKEGFVTVTATISPEAEHRENARRIIGDASFVEVFVDTPLDVCEMRDPKGLYRSARRGEIPQFTGIGSPYHPPAHPDLKLHTQSTAVECCVDQIVDYLVRVHCFDIGLSEEQSRQLANLRAAAGTQS</sequence>
<name>A0A4P7CT88_9BURK</name>
<feature type="active site" description="Phosphoserine intermediate" evidence="6">
    <location>
        <position position="89"/>
    </location>
</feature>
<evidence type="ECO:0000259" key="8">
    <source>
        <dbReference type="Pfam" id="PF01583"/>
    </source>
</evidence>
<gene>
    <name evidence="6 9" type="primary">cysC</name>
    <name evidence="9" type="ORF">E1956_15005</name>
</gene>
<evidence type="ECO:0000313" key="10">
    <source>
        <dbReference type="Proteomes" id="UP000295727"/>
    </source>
</evidence>
<keyword evidence="4 6" id="KW-0547">Nucleotide-binding</keyword>
<feature type="domain" description="APS kinase" evidence="8">
    <location>
        <begin position="8"/>
        <end position="156"/>
    </location>
</feature>
<evidence type="ECO:0000256" key="5">
    <source>
        <dbReference type="ARBA" id="ARBA00022840"/>
    </source>
</evidence>
<dbReference type="SUPFAM" id="SSF52540">
    <property type="entry name" value="P-loop containing nucleoside triphosphate hydrolases"/>
    <property type="match status" value="1"/>
</dbReference>
<dbReference type="HAMAP" id="MF_00065">
    <property type="entry name" value="Adenylyl_sulf_kinase"/>
    <property type="match status" value="1"/>
</dbReference>
<dbReference type="InterPro" id="IPR050512">
    <property type="entry name" value="Sulf_AdTrans/APS_kinase"/>
</dbReference>
<dbReference type="NCBIfam" id="NF003013">
    <property type="entry name" value="PRK03846.1"/>
    <property type="match status" value="1"/>
</dbReference>
<dbReference type="GO" id="GO:0004020">
    <property type="term" value="F:adenylylsulfate kinase activity"/>
    <property type="evidence" value="ECO:0007669"/>
    <property type="project" value="UniProtKB-UniRule"/>
</dbReference>
<proteinExistence type="inferred from homology"/>
<accession>A0A4P7CT88</accession>
<dbReference type="AlphaFoldDB" id="A0A4P7CT88"/>
<dbReference type="InterPro" id="IPR002891">
    <property type="entry name" value="APS"/>
</dbReference>
<dbReference type="GO" id="GO:0005524">
    <property type="term" value="F:ATP binding"/>
    <property type="evidence" value="ECO:0007669"/>
    <property type="project" value="UniProtKB-UniRule"/>
</dbReference>
<evidence type="ECO:0000256" key="4">
    <source>
        <dbReference type="ARBA" id="ARBA00022741"/>
    </source>
</evidence>
<evidence type="ECO:0000256" key="2">
    <source>
        <dbReference type="ARBA" id="ARBA00012121"/>
    </source>
</evidence>
<dbReference type="Proteomes" id="UP000295727">
    <property type="component" value="Chromosome 1"/>
</dbReference>
<dbReference type="PANTHER" id="PTHR42700:SF1">
    <property type="entry name" value="SULFATE ADENYLYLTRANSFERASE"/>
    <property type="match status" value="1"/>
</dbReference>
<dbReference type="PANTHER" id="PTHR42700">
    <property type="entry name" value="SULFATE ADENYLYLTRANSFERASE"/>
    <property type="match status" value="1"/>
</dbReference>
<dbReference type="EC" id="2.7.1.25" evidence="2 6"/>
<dbReference type="UniPathway" id="UPA00140">
    <property type="reaction ID" value="UER00205"/>
</dbReference>
<dbReference type="GO" id="GO:0019379">
    <property type="term" value="P:sulfate assimilation, phosphoadenylyl sulfate reduction by phosphoadenylyl-sulfate reductase (thioredoxin)"/>
    <property type="evidence" value="ECO:0007669"/>
    <property type="project" value="TreeGrafter"/>
</dbReference>
<comment type="function">
    <text evidence="6 7">Catalyzes the synthesis of activated sulfate.</text>
</comment>
<keyword evidence="3 6" id="KW-0808">Transferase</keyword>
<evidence type="ECO:0000256" key="3">
    <source>
        <dbReference type="ARBA" id="ARBA00022679"/>
    </source>
</evidence>